<dbReference type="EMBL" id="GG697352">
    <property type="protein sequence ID" value="EFQ30961.1"/>
    <property type="molecule type" value="Genomic_DNA"/>
</dbReference>
<evidence type="ECO:0000313" key="1">
    <source>
        <dbReference type="EMBL" id="EFQ30961.1"/>
    </source>
</evidence>
<dbReference type="RefSeq" id="XP_008094981.1">
    <property type="nucleotide sequence ID" value="XM_008096790.1"/>
</dbReference>
<dbReference type="HOGENOM" id="CLU_2120907_0_0_1"/>
<keyword evidence="2" id="KW-1185">Reference proteome</keyword>
<organism evidence="2">
    <name type="scientific">Colletotrichum graminicola (strain M1.001 / M2 / FGSC 10212)</name>
    <name type="common">Maize anthracnose fungus</name>
    <name type="synonym">Glomerella graminicola</name>
    <dbReference type="NCBI Taxonomy" id="645133"/>
    <lineage>
        <taxon>Eukaryota</taxon>
        <taxon>Fungi</taxon>
        <taxon>Dikarya</taxon>
        <taxon>Ascomycota</taxon>
        <taxon>Pezizomycotina</taxon>
        <taxon>Sordariomycetes</taxon>
        <taxon>Hypocreomycetidae</taxon>
        <taxon>Glomerellales</taxon>
        <taxon>Glomerellaceae</taxon>
        <taxon>Colletotrichum</taxon>
        <taxon>Colletotrichum graminicola species complex</taxon>
    </lineage>
</organism>
<dbReference type="AlphaFoldDB" id="E3QJC3"/>
<dbReference type="VEuPathDB" id="FungiDB:GLRG_06105"/>
<dbReference type="Proteomes" id="UP000008782">
    <property type="component" value="Unassembled WGS sequence"/>
</dbReference>
<evidence type="ECO:0000313" key="2">
    <source>
        <dbReference type="Proteomes" id="UP000008782"/>
    </source>
</evidence>
<proteinExistence type="predicted"/>
<dbReference type="GeneID" id="24411470"/>
<gene>
    <name evidence="1" type="ORF">GLRG_06105</name>
</gene>
<reference evidence="2" key="1">
    <citation type="journal article" date="2012" name="Nat. Genet.">
        <title>Lifestyle transitions in plant pathogenic Colletotrichum fungi deciphered by genome and transcriptome analyses.</title>
        <authorList>
            <person name="O'Connell R.J."/>
            <person name="Thon M.R."/>
            <person name="Hacquard S."/>
            <person name="Amyotte S.G."/>
            <person name="Kleemann J."/>
            <person name="Torres M.F."/>
            <person name="Damm U."/>
            <person name="Buiate E.A."/>
            <person name="Epstein L."/>
            <person name="Alkan N."/>
            <person name="Altmueller J."/>
            <person name="Alvarado-Balderrama L."/>
            <person name="Bauser C.A."/>
            <person name="Becker C."/>
            <person name="Birren B.W."/>
            <person name="Chen Z."/>
            <person name="Choi J."/>
            <person name="Crouch J.A."/>
            <person name="Duvick J.P."/>
            <person name="Farman M.A."/>
            <person name="Gan P."/>
            <person name="Heiman D."/>
            <person name="Henrissat B."/>
            <person name="Howard R.J."/>
            <person name="Kabbage M."/>
            <person name="Koch C."/>
            <person name="Kracher B."/>
            <person name="Kubo Y."/>
            <person name="Law A.D."/>
            <person name="Lebrun M.-H."/>
            <person name="Lee Y.-H."/>
            <person name="Miyara I."/>
            <person name="Moore N."/>
            <person name="Neumann U."/>
            <person name="Nordstroem K."/>
            <person name="Panaccione D.G."/>
            <person name="Panstruga R."/>
            <person name="Place M."/>
            <person name="Proctor R.H."/>
            <person name="Prusky D."/>
            <person name="Rech G."/>
            <person name="Reinhardt R."/>
            <person name="Rollins J.A."/>
            <person name="Rounsley S."/>
            <person name="Schardl C.L."/>
            <person name="Schwartz D.C."/>
            <person name="Shenoy N."/>
            <person name="Shirasu K."/>
            <person name="Sikhakolli U.R."/>
            <person name="Stueber K."/>
            <person name="Sukno S.A."/>
            <person name="Sweigard J.A."/>
            <person name="Takano Y."/>
            <person name="Takahara H."/>
            <person name="Trail F."/>
            <person name="van der Does H.C."/>
            <person name="Voll L.M."/>
            <person name="Will I."/>
            <person name="Young S."/>
            <person name="Zeng Q."/>
            <person name="Zhang J."/>
            <person name="Zhou S."/>
            <person name="Dickman M.B."/>
            <person name="Schulze-Lefert P."/>
            <person name="Ver Loren van Themaat E."/>
            <person name="Ma L.-J."/>
            <person name="Vaillancourt L.J."/>
        </authorList>
    </citation>
    <scope>NUCLEOTIDE SEQUENCE [LARGE SCALE GENOMIC DNA]</scope>
    <source>
        <strain evidence="2">M1.001 / M2 / FGSC 10212</strain>
    </source>
</reference>
<protein>
    <submittedName>
        <fullName evidence="1">Uncharacterized protein</fullName>
    </submittedName>
</protein>
<accession>E3QJC3</accession>
<sequence>MPHLPLQVCSSEGEVLPLFDIRTAVLNPVSEAKVRVVTLYIAGAGSPRPSRPCSLITCYGRVSSNLKHNIPADKARRNKLYDSSSWVIAVQFFPMLPTAEQPLLHSQPTVNLAF</sequence>
<name>E3QJC3_COLGM</name>